<keyword evidence="9" id="KW-0677">Repeat</keyword>
<evidence type="ECO:0000256" key="1">
    <source>
        <dbReference type="ARBA" id="ARBA00000085"/>
    </source>
</evidence>
<name>F9UFA3_9GAMM</name>
<dbReference type="PANTHER" id="PTHR43304:SF1">
    <property type="entry name" value="PAC DOMAIN-CONTAINING PROTEIN"/>
    <property type="match status" value="1"/>
</dbReference>
<evidence type="ECO:0000256" key="3">
    <source>
        <dbReference type="ARBA" id="ARBA00012438"/>
    </source>
</evidence>
<keyword evidence="13" id="KW-0472">Membrane</keyword>
<evidence type="ECO:0000256" key="2">
    <source>
        <dbReference type="ARBA" id="ARBA00004429"/>
    </source>
</evidence>
<protein>
    <recommendedName>
        <fullName evidence="3">histidine kinase</fullName>
        <ecNumber evidence="3">2.7.13.3</ecNumber>
    </recommendedName>
</protein>
<keyword evidence="8" id="KW-0812">Transmembrane</keyword>
<keyword evidence="4" id="KW-1003">Cell membrane</keyword>
<keyword evidence="18" id="KW-1185">Reference proteome</keyword>
<dbReference type="InterPro" id="IPR013656">
    <property type="entry name" value="PAS_4"/>
</dbReference>
<proteinExistence type="predicted"/>
<dbReference type="PATRIC" id="fig|768671.3.peg.3807"/>
<dbReference type="InterPro" id="IPR001610">
    <property type="entry name" value="PAC"/>
</dbReference>
<dbReference type="Pfam" id="PF08448">
    <property type="entry name" value="PAS_4"/>
    <property type="match status" value="1"/>
</dbReference>
<keyword evidence="12" id="KW-1133">Transmembrane helix</keyword>
<evidence type="ECO:0000313" key="17">
    <source>
        <dbReference type="EMBL" id="EGV17140.1"/>
    </source>
</evidence>
<dbReference type="PANTHER" id="PTHR43304">
    <property type="entry name" value="PHYTOCHROME-LIKE PROTEIN CPH1"/>
    <property type="match status" value="1"/>
</dbReference>
<evidence type="ECO:0000313" key="18">
    <source>
        <dbReference type="Proteomes" id="UP000005459"/>
    </source>
</evidence>
<dbReference type="eggNOG" id="COG2202">
    <property type="taxonomic scope" value="Bacteria"/>
</dbReference>
<keyword evidence="5" id="KW-0997">Cell inner membrane</keyword>
<sequence>MRNGVEKALTAETRPSQEQRSQDAGDPSTPEATIRGPGAPSASSAGRVLQEEVAAPTQPPTSSSRSEANLSADHPASSDLDARLRASHQPDLPATWFRRLVQNQPDLICGFLPDTTLTYVNAAYARFFGALPEDLIGRRFIDFLAAEDRTRVMDQLSTMAPATPECQYEHETRGFDGEPRWHLWHDFALFDDAGRPCEYQSIGVDVTDRRRVEQALRESEYFLRKSQEVAGLGSYRFDPRADRWMSSAQLDRIFGIDDGYPRDTEGWLALVHPEQRVEMARYLSDAVMAARQPFAREYRIVRPIDGTERWVLGRGELELDDDGCPVAMIGTIQDITERRHLTDRLA</sequence>
<keyword evidence="7" id="KW-0808">Transferase</keyword>
<dbReference type="InterPro" id="IPR052162">
    <property type="entry name" value="Sensor_kinase/Photoreceptor"/>
</dbReference>
<evidence type="ECO:0000256" key="12">
    <source>
        <dbReference type="ARBA" id="ARBA00022989"/>
    </source>
</evidence>
<dbReference type="OrthoDB" id="8573350at2"/>
<keyword evidence="11" id="KW-0418">Kinase</keyword>
<keyword evidence="10" id="KW-0547">Nucleotide-binding</keyword>
<evidence type="ECO:0000259" key="15">
    <source>
        <dbReference type="PROSITE" id="PS50112"/>
    </source>
</evidence>
<dbReference type="SMART" id="SM00086">
    <property type="entry name" value="PAC"/>
    <property type="match status" value="2"/>
</dbReference>
<evidence type="ECO:0000256" key="5">
    <source>
        <dbReference type="ARBA" id="ARBA00022519"/>
    </source>
</evidence>
<dbReference type="NCBIfam" id="TIGR00229">
    <property type="entry name" value="sensory_box"/>
    <property type="match status" value="2"/>
</dbReference>
<keyword evidence="6" id="KW-0597">Phosphoprotein</keyword>
<evidence type="ECO:0000256" key="8">
    <source>
        <dbReference type="ARBA" id="ARBA00022692"/>
    </source>
</evidence>
<dbReference type="Gene3D" id="3.30.450.20">
    <property type="entry name" value="PAS domain"/>
    <property type="match status" value="2"/>
</dbReference>
<dbReference type="FunFam" id="2.10.70.100:FF:000001">
    <property type="entry name" value="Sensory transduction histidine kinase"/>
    <property type="match status" value="1"/>
</dbReference>
<evidence type="ECO:0000259" key="16">
    <source>
        <dbReference type="PROSITE" id="PS50113"/>
    </source>
</evidence>
<evidence type="ECO:0000256" key="7">
    <source>
        <dbReference type="ARBA" id="ARBA00022679"/>
    </source>
</evidence>
<dbReference type="EC" id="2.7.13.3" evidence="3"/>
<dbReference type="InterPro" id="IPR013655">
    <property type="entry name" value="PAS_fold_3"/>
</dbReference>
<dbReference type="PROSITE" id="PS50113">
    <property type="entry name" value="PAC"/>
    <property type="match status" value="2"/>
</dbReference>
<feature type="region of interest" description="Disordered" evidence="14">
    <location>
        <begin position="1"/>
        <end position="77"/>
    </location>
</feature>
<accession>F9UFA3</accession>
<dbReference type="Proteomes" id="UP000005459">
    <property type="component" value="Unassembled WGS sequence"/>
</dbReference>
<organism evidence="17 18">
    <name type="scientific">Thiocapsa marina 5811</name>
    <dbReference type="NCBI Taxonomy" id="768671"/>
    <lineage>
        <taxon>Bacteria</taxon>
        <taxon>Pseudomonadati</taxon>
        <taxon>Pseudomonadota</taxon>
        <taxon>Gammaproteobacteria</taxon>
        <taxon>Chromatiales</taxon>
        <taxon>Chromatiaceae</taxon>
        <taxon>Thiocapsa</taxon>
    </lineage>
</organism>
<evidence type="ECO:0000256" key="6">
    <source>
        <dbReference type="ARBA" id="ARBA00022553"/>
    </source>
</evidence>
<reference evidence="17 18" key="1">
    <citation type="submission" date="2011-06" db="EMBL/GenBank/DDBJ databases">
        <title>The draft genome of Thiocapsa marina 5811.</title>
        <authorList>
            <consortium name="US DOE Joint Genome Institute (JGI-PGF)"/>
            <person name="Lucas S."/>
            <person name="Han J."/>
            <person name="Cheng J.-F."/>
            <person name="Goodwin L."/>
            <person name="Pitluck S."/>
            <person name="Peters L."/>
            <person name="Land M.L."/>
            <person name="Hauser L."/>
            <person name="Vogl K."/>
            <person name="Liu Z."/>
            <person name="Imhoff J."/>
            <person name="Thiel V."/>
            <person name="Frigaard N.-U."/>
            <person name="Bryant D."/>
            <person name="Woyke T.J."/>
        </authorList>
    </citation>
    <scope>NUCLEOTIDE SEQUENCE [LARGE SCALE GENOMIC DNA]</scope>
    <source>
        <strain evidence="17 18">5811</strain>
    </source>
</reference>
<dbReference type="PROSITE" id="PS50112">
    <property type="entry name" value="PAS"/>
    <property type="match status" value="1"/>
</dbReference>
<feature type="domain" description="PAS" evidence="15">
    <location>
        <begin position="93"/>
        <end position="163"/>
    </location>
</feature>
<dbReference type="GO" id="GO:0004673">
    <property type="term" value="F:protein histidine kinase activity"/>
    <property type="evidence" value="ECO:0007669"/>
    <property type="project" value="UniProtKB-EC"/>
</dbReference>
<dbReference type="EMBL" id="AFWV01000012">
    <property type="protein sequence ID" value="EGV17140.1"/>
    <property type="molecule type" value="Genomic_DNA"/>
</dbReference>
<dbReference type="SUPFAM" id="SSF55785">
    <property type="entry name" value="PYP-like sensor domain (PAS domain)"/>
    <property type="match status" value="2"/>
</dbReference>
<dbReference type="InterPro" id="IPR000700">
    <property type="entry name" value="PAS-assoc_C"/>
</dbReference>
<comment type="catalytic activity">
    <reaction evidence="1">
        <text>ATP + protein L-histidine = ADP + protein N-phospho-L-histidine.</text>
        <dbReference type="EC" id="2.7.13.3"/>
    </reaction>
</comment>
<dbReference type="AlphaFoldDB" id="F9UFA3"/>
<dbReference type="GO" id="GO:0005886">
    <property type="term" value="C:plasma membrane"/>
    <property type="evidence" value="ECO:0007669"/>
    <property type="project" value="UniProtKB-SubCell"/>
</dbReference>
<evidence type="ECO:0000256" key="11">
    <source>
        <dbReference type="ARBA" id="ARBA00022777"/>
    </source>
</evidence>
<evidence type="ECO:0000256" key="13">
    <source>
        <dbReference type="ARBA" id="ARBA00023136"/>
    </source>
</evidence>
<evidence type="ECO:0000256" key="10">
    <source>
        <dbReference type="ARBA" id="ARBA00022741"/>
    </source>
</evidence>
<feature type="domain" description="PAC" evidence="16">
    <location>
        <begin position="294"/>
        <end position="346"/>
    </location>
</feature>
<feature type="compositionally biased region" description="Polar residues" evidence="14">
    <location>
        <begin position="60"/>
        <end position="69"/>
    </location>
</feature>
<dbReference type="InterPro" id="IPR000014">
    <property type="entry name" value="PAS"/>
</dbReference>
<dbReference type="STRING" id="768671.ThimaDRAFT_3606"/>
<dbReference type="Pfam" id="PF08447">
    <property type="entry name" value="PAS_3"/>
    <property type="match status" value="1"/>
</dbReference>
<dbReference type="RefSeq" id="WP_007194478.1">
    <property type="nucleotide sequence ID" value="NZ_AFWV01000012.1"/>
</dbReference>
<dbReference type="GO" id="GO:0000166">
    <property type="term" value="F:nucleotide binding"/>
    <property type="evidence" value="ECO:0007669"/>
    <property type="project" value="UniProtKB-KW"/>
</dbReference>
<comment type="subcellular location">
    <subcellularLocation>
        <location evidence="2">Cell inner membrane</location>
        <topology evidence="2">Multi-pass membrane protein</topology>
    </subcellularLocation>
</comment>
<dbReference type="CDD" id="cd00130">
    <property type="entry name" value="PAS"/>
    <property type="match status" value="2"/>
</dbReference>
<evidence type="ECO:0000256" key="14">
    <source>
        <dbReference type="SAM" id="MobiDB-lite"/>
    </source>
</evidence>
<evidence type="ECO:0000256" key="4">
    <source>
        <dbReference type="ARBA" id="ARBA00022475"/>
    </source>
</evidence>
<dbReference type="SMART" id="SM00091">
    <property type="entry name" value="PAS"/>
    <property type="match status" value="2"/>
</dbReference>
<gene>
    <name evidence="17" type="ORF">ThimaDRAFT_3606</name>
</gene>
<feature type="domain" description="PAC" evidence="16">
    <location>
        <begin position="166"/>
        <end position="218"/>
    </location>
</feature>
<evidence type="ECO:0000256" key="9">
    <source>
        <dbReference type="ARBA" id="ARBA00022737"/>
    </source>
</evidence>
<dbReference type="InterPro" id="IPR035965">
    <property type="entry name" value="PAS-like_dom_sf"/>
</dbReference>
<dbReference type="Gene3D" id="2.10.70.100">
    <property type="match status" value="1"/>
</dbReference>